<dbReference type="PANTHER" id="PTHR33397">
    <property type="entry name" value="UPF0331 PROTEIN YUTE"/>
    <property type="match status" value="1"/>
</dbReference>
<comment type="similarity">
    <text evidence="4">Belongs to the HepT RNase toxin family.</text>
</comment>
<dbReference type="AlphaFoldDB" id="A0A6J4TG97"/>
<evidence type="ECO:0000256" key="5">
    <source>
        <dbReference type="SAM" id="Coils"/>
    </source>
</evidence>
<organism evidence="6">
    <name type="scientific">uncultured Solirubrobacterales bacterium</name>
    <dbReference type="NCBI Taxonomy" id="768556"/>
    <lineage>
        <taxon>Bacteria</taxon>
        <taxon>Bacillati</taxon>
        <taxon>Actinomycetota</taxon>
        <taxon>Thermoleophilia</taxon>
        <taxon>Solirubrobacterales</taxon>
        <taxon>environmental samples</taxon>
    </lineage>
</organism>
<proteinExistence type="inferred from homology"/>
<gene>
    <name evidence="6" type="ORF">AVDCRST_MAG45-2600</name>
</gene>
<dbReference type="InterPro" id="IPR037038">
    <property type="entry name" value="HepT-like_sf"/>
</dbReference>
<dbReference type="GO" id="GO:0110001">
    <property type="term" value="C:toxin-antitoxin complex"/>
    <property type="evidence" value="ECO:0007669"/>
    <property type="project" value="InterPro"/>
</dbReference>
<evidence type="ECO:0000256" key="2">
    <source>
        <dbReference type="ARBA" id="ARBA00022722"/>
    </source>
</evidence>
<dbReference type="EMBL" id="CADCVU010000222">
    <property type="protein sequence ID" value="CAA9522605.1"/>
    <property type="molecule type" value="Genomic_DNA"/>
</dbReference>
<evidence type="ECO:0008006" key="7">
    <source>
        <dbReference type="Google" id="ProtNLM"/>
    </source>
</evidence>
<dbReference type="GO" id="GO:0004540">
    <property type="term" value="F:RNA nuclease activity"/>
    <property type="evidence" value="ECO:0007669"/>
    <property type="project" value="InterPro"/>
</dbReference>
<evidence type="ECO:0000256" key="1">
    <source>
        <dbReference type="ARBA" id="ARBA00022649"/>
    </source>
</evidence>
<dbReference type="NCBIfam" id="NF047751">
    <property type="entry name" value="HepT_toxin"/>
    <property type="match status" value="1"/>
</dbReference>
<keyword evidence="2" id="KW-0540">Nuclease</keyword>
<dbReference type="Gene3D" id="1.20.120.580">
    <property type="entry name" value="bsu32300-like"/>
    <property type="match status" value="1"/>
</dbReference>
<evidence type="ECO:0000313" key="6">
    <source>
        <dbReference type="EMBL" id="CAA9522605.1"/>
    </source>
</evidence>
<name>A0A6J4TG97_9ACTN</name>
<evidence type="ECO:0000256" key="4">
    <source>
        <dbReference type="ARBA" id="ARBA00024207"/>
    </source>
</evidence>
<dbReference type="GO" id="GO:0016787">
    <property type="term" value="F:hydrolase activity"/>
    <property type="evidence" value="ECO:0007669"/>
    <property type="project" value="UniProtKB-KW"/>
</dbReference>
<protein>
    <recommendedName>
        <fullName evidence="7">DUF86 domain-containing protein</fullName>
    </recommendedName>
</protein>
<accession>A0A6J4TG97</accession>
<reference evidence="6" key="1">
    <citation type="submission" date="2020-02" db="EMBL/GenBank/DDBJ databases">
        <authorList>
            <person name="Meier V. D."/>
        </authorList>
    </citation>
    <scope>NUCLEOTIDE SEQUENCE</scope>
    <source>
        <strain evidence="6">AVDCRST_MAG45</strain>
    </source>
</reference>
<dbReference type="InterPro" id="IPR008201">
    <property type="entry name" value="HepT-like"/>
</dbReference>
<sequence length="139" mass="15346">MVDGERLGARLERLERLIEQLEATADAGLEAYLADESLRLLTERRLQLAIQACIDAGAQLVSELSSRSPADYADVFSSLADGGFLERDLARSLGEAAGQRNLLVHDYLDIDDRRVFASLSRLDDLREFATVVQHLADEG</sequence>
<evidence type="ECO:0000256" key="3">
    <source>
        <dbReference type="ARBA" id="ARBA00022801"/>
    </source>
</evidence>
<feature type="coiled-coil region" evidence="5">
    <location>
        <begin position="4"/>
        <end position="31"/>
    </location>
</feature>
<dbReference type="InterPro" id="IPR052379">
    <property type="entry name" value="Type_VII_TA_RNase"/>
</dbReference>
<dbReference type="Pfam" id="PF01934">
    <property type="entry name" value="HepT-like"/>
    <property type="match status" value="1"/>
</dbReference>
<dbReference type="PANTHER" id="PTHR33397:SF5">
    <property type="entry name" value="RNASE YUTE-RELATED"/>
    <property type="match status" value="1"/>
</dbReference>
<keyword evidence="5" id="KW-0175">Coiled coil</keyword>
<keyword evidence="1" id="KW-1277">Toxin-antitoxin system</keyword>
<keyword evidence="3" id="KW-0378">Hydrolase</keyword>